<dbReference type="STRING" id="551995.SAMN05192574_10497"/>
<evidence type="ECO:0000313" key="3">
    <source>
        <dbReference type="Proteomes" id="UP000198942"/>
    </source>
</evidence>
<evidence type="ECO:0000256" key="1">
    <source>
        <dbReference type="SAM" id="Phobius"/>
    </source>
</evidence>
<feature type="transmembrane region" description="Helical" evidence="1">
    <location>
        <begin position="6"/>
        <end position="23"/>
    </location>
</feature>
<dbReference type="AlphaFoldDB" id="A0A1H8JAH8"/>
<keyword evidence="1" id="KW-0472">Membrane</keyword>
<dbReference type="RefSeq" id="WP_091211216.1">
    <property type="nucleotide sequence ID" value="NZ_FOCL01000004.1"/>
</dbReference>
<keyword evidence="1" id="KW-0812">Transmembrane</keyword>
<dbReference type="EMBL" id="FOCL01000004">
    <property type="protein sequence ID" value="SEN77336.1"/>
    <property type="molecule type" value="Genomic_DNA"/>
</dbReference>
<keyword evidence="1" id="KW-1133">Transmembrane helix</keyword>
<protein>
    <submittedName>
        <fullName evidence="2">Uncharacterized protein</fullName>
    </submittedName>
</protein>
<dbReference type="Proteomes" id="UP000198942">
    <property type="component" value="Unassembled WGS sequence"/>
</dbReference>
<accession>A0A1H8JAH8</accession>
<keyword evidence="3" id="KW-1185">Reference proteome</keyword>
<proteinExistence type="predicted"/>
<reference evidence="3" key="1">
    <citation type="submission" date="2016-10" db="EMBL/GenBank/DDBJ databases">
        <authorList>
            <person name="Varghese N."/>
            <person name="Submissions S."/>
        </authorList>
    </citation>
    <scope>NUCLEOTIDE SEQUENCE [LARGE SCALE GENOMIC DNA]</scope>
    <source>
        <strain evidence="3">Gh-48</strain>
    </source>
</reference>
<organism evidence="2 3">
    <name type="scientific">Mucilaginibacter gossypiicola</name>
    <dbReference type="NCBI Taxonomy" id="551995"/>
    <lineage>
        <taxon>Bacteria</taxon>
        <taxon>Pseudomonadati</taxon>
        <taxon>Bacteroidota</taxon>
        <taxon>Sphingobacteriia</taxon>
        <taxon>Sphingobacteriales</taxon>
        <taxon>Sphingobacteriaceae</taxon>
        <taxon>Mucilaginibacter</taxon>
    </lineage>
</organism>
<name>A0A1H8JAH8_9SPHI</name>
<evidence type="ECO:0000313" key="2">
    <source>
        <dbReference type="EMBL" id="SEN77336.1"/>
    </source>
</evidence>
<sequence>MATFYIILKITSLLTVIVLSISGPKKKKVLPKKEMSGFAVNPDGYLEHFKNNPEYHQPV</sequence>
<gene>
    <name evidence="2" type="ORF">SAMN05192574_10497</name>
</gene>